<accession>A0A5P2FZX3</accession>
<protein>
    <recommendedName>
        <fullName evidence="1">DUF6089 domain-containing protein</fullName>
    </recommendedName>
</protein>
<dbReference type="RefSeq" id="WP_131328845.1">
    <property type="nucleotide sequence ID" value="NZ_CP044016.1"/>
</dbReference>
<name>A0A5P2FZX3_9BACT</name>
<evidence type="ECO:0000259" key="1">
    <source>
        <dbReference type="Pfam" id="PF19573"/>
    </source>
</evidence>
<dbReference type="AlphaFoldDB" id="A0A5P2FZX3"/>
<dbReference type="EMBL" id="CP044016">
    <property type="protein sequence ID" value="QES87958.1"/>
    <property type="molecule type" value="Genomic_DNA"/>
</dbReference>
<proteinExistence type="predicted"/>
<dbReference type="OrthoDB" id="654178at2"/>
<organism evidence="2 3">
    <name type="scientific">Rhizosphaericola mali</name>
    <dbReference type="NCBI Taxonomy" id="2545455"/>
    <lineage>
        <taxon>Bacteria</taxon>
        <taxon>Pseudomonadati</taxon>
        <taxon>Bacteroidota</taxon>
        <taxon>Chitinophagia</taxon>
        <taxon>Chitinophagales</taxon>
        <taxon>Chitinophagaceae</taxon>
        <taxon>Rhizosphaericola</taxon>
    </lineage>
</organism>
<evidence type="ECO:0000313" key="3">
    <source>
        <dbReference type="Proteomes" id="UP000292424"/>
    </source>
</evidence>
<dbReference type="KEGG" id="arac:E0W69_004515"/>
<dbReference type="InterPro" id="IPR045743">
    <property type="entry name" value="DUF6089"/>
</dbReference>
<dbReference type="Pfam" id="PF19573">
    <property type="entry name" value="DUF6089"/>
    <property type="match status" value="1"/>
</dbReference>
<dbReference type="Proteomes" id="UP000292424">
    <property type="component" value="Chromosome"/>
</dbReference>
<gene>
    <name evidence="2" type="ORF">E0W69_004515</name>
</gene>
<keyword evidence="3" id="KW-1185">Reference proteome</keyword>
<sequence>MIQNISFCQSESFWEKTHLGLGVGVNTLGGEGGFQYKKYPAFQSYLAYEMTNHIILRGQLFYTNAGGSSEGLGYVPSWENNGEIGKIVNSGSEPTGTTVLPYQFKSRIEELGIIPEYDFFDITTGERKFTPYVFTGLNFYHYNRYFIFPKGYIDPITGKAIKSENGGIFLPDGVQTDPKGSSHSSTMYNIPVGFGIKYAPTKFIGLYAEFSRRILFTDYIDGYGSTALYDNNSNDYYYPIMIGVNFRLAGFETSLFRKHPKLDTGPKEKRTNYAKKGCPPVYL</sequence>
<reference evidence="2 3" key="1">
    <citation type="submission" date="2019-09" db="EMBL/GenBank/DDBJ databases">
        <title>Complete genome sequence of Arachidicoccus sp. B3-10 isolated from apple orchard soil.</title>
        <authorList>
            <person name="Kim H.S."/>
            <person name="Han K.-I."/>
            <person name="Suh M.K."/>
            <person name="Lee K.C."/>
            <person name="Eom M.K."/>
            <person name="Kim J.-S."/>
            <person name="Kang S.W."/>
            <person name="Sin Y."/>
            <person name="Lee J.-S."/>
        </authorList>
    </citation>
    <scope>NUCLEOTIDE SEQUENCE [LARGE SCALE GENOMIC DNA]</scope>
    <source>
        <strain evidence="2 3">B3-10</strain>
    </source>
</reference>
<feature type="domain" description="DUF6089" evidence="1">
    <location>
        <begin position="92"/>
        <end position="148"/>
    </location>
</feature>
<evidence type="ECO:0000313" key="2">
    <source>
        <dbReference type="EMBL" id="QES87958.1"/>
    </source>
</evidence>